<dbReference type="Proteomes" id="UP000530514">
    <property type="component" value="Unassembled WGS sequence"/>
</dbReference>
<dbReference type="AlphaFoldDB" id="A0A7W1X787"/>
<gene>
    <name evidence="1" type="ORF">H1164_00075</name>
</gene>
<dbReference type="EMBL" id="JACEIP010000001">
    <property type="protein sequence ID" value="MBA4541309.1"/>
    <property type="molecule type" value="Genomic_DNA"/>
</dbReference>
<evidence type="ECO:0000313" key="1">
    <source>
        <dbReference type="EMBL" id="MBA4541309.1"/>
    </source>
</evidence>
<name>A0A7W1X787_9BACL</name>
<dbReference type="RefSeq" id="WP_033099163.1">
    <property type="nucleotide sequence ID" value="NZ_JACEIP010000001.1"/>
</dbReference>
<protein>
    <submittedName>
        <fullName evidence="1">Uncharacterized protein</fullName>
    </submittedName>
</protein>
<keyword evidence="2" id="KW-1185">Reference proteome</keyword>
<sequence>MAIGEEASFFLKASHVFFGAPGDESEAKSGKNVAPLTRSATLSQKKNKTCCFHSLQANYI</sequence>
<accession>A0A7W1X787</accession>
<comment type="caution">
    <text evidence="1">The sequence shown here is derived from an EMBL/GenBank/DDBJ whole genome shotgun (WGS) entry which is preliminary data.</text>
</comment>
<evidence type="ECO:0000313" key="2">
    <source>
        <dbReference type="Proteomes" id="UP000530514"/>
    </source>
</evidence>
<organism evidence="1 2">
    <name type="scientific">Thermoactinomyces daqus</name>
    <dbReference type="NCBI Taxonomy" id="1329516"/>
    <lineage>
        <taxon>Bacteria</taxon>
        <taxon>Bacillati</taxon>
        <taxon>Bacillota</taxon>
        <taxon>Bacilli</taxon>
        <taxon>Bacillales</taxon>
        <taxon>Thermoactinomycetaceae</taxon>
        <taxon>Thermoactinomyces</taxon>
    </lineage>
</organism>
<reference evidence="1 2" key="1">
    <citation type="submission" date="2020-07" db="EMBL/GenBank/DDBJ databases">
        <authorList>
            <person name="Feng H."/>
        </authorList>
    </citation>
    <scope>NUCLEOTIDE SEQUENCE [LARGE SCALE GENOMIC DNA]</scope>
    <source>
        <strain evidence="2">s-11</strain>
    </source>
</reference>
<proteinExistence type="predicted"/>